<evidence type="ECO:0000313" key="3">
    <source>
        <dbReference type="Proteomes" id="UP000041254"/>
    </source>
</evidence>
<dbReference type="AlphaFoldDB" id="A0A0G4EF33"/>
<dbReference type="VEuPathDB" id="CryptoDB:Vbra_1995"/>
<reference evidence="2 3" key="1">
    <citation type="submission" date="2014-11" db="EMBL/GenBank/DDBJ databases">
        <authorList>
            <person name="Zhu J."/>
            <person name="Qi W."/>
            <person name="Song R."/>
        </authorList>
    </citation>
    <scope>NUCLEOTIDE SEQUENCE [LARGE SCALE GENOMIC DNA]</scope>
</reference>
<dbReference type="InParanoid" id="A0A0G4EF33"/>
<keyword evidence="1" id="KW-0472">Membrane</keyword>
<name>A0A0G4EF33_VITBC</name>
<evidence type="ECO:0000256" key="1">
    <source>
        <dbReference type="SAM" id="Phobius"/>
    </source>
</evidence>
<dbReference type="FunCoup" id="A0A0G4EF33">
    <property type="interactions" value="10"/>
</dbReference>
<proteinExistence type="predicted"/>
<keyword evidence="1" id="KW-1133">Transmembrane helix</keyword>
<organism evidence="2 3">
    <name type="scientific">Vitrella brassicaformis (strain CCMP3155)</name>
    <dbReference type="NCBI Taxonomy" id="1169540"/>
    <lineage>
        <taxon>Eukaryota</taxon>
        <taxon>Sar</taxon>
        <taxon>Alveolata</taxon>
        <taxon>Colpodellida</taxon>
        <taxon>Vitrellaceae</taxon>
        <taxon>Vitrella</taxon>
    </lineage>
</organism>
<keyword evidence="3" id="KW-1185">Reference proteome</keyword>
<dbReference type="Proteomes" id="UP000041254">
    <property type="component" value="Unassembled WGS sequence"/>
</dbReference>
<accession>A0A0G4EF33</accession>
<keyword evidence="1" id="KW-0812">Transmembrane</keyword>
<feature type="transmembrane region" description="Helical" evidence="1">
    <location>
        <begin position="16"/>
        <end position="34"/>
    </location>
</feature>
<dbReference type="EMBL" id="CDMY01000217">
    <property type="protein sequence ID" value="CEL94329.1"/>
    <property type="molecule type" value="Genomic_DNA"/>
</dbReference>
<sequence length="109" mass="12970">MEGKLSLPYVSVNKKLPILMGIMFLCGMGYEYVLCKTGFYNVYTVNEGQKAAERDIRQREFWREIREKQDEKLAEYEKRLKRDVSIKEPTVPFPKDFGEREKLIQENKL</sequence>
<protein>
    <submittedName>
        <fullName evidence="2">Uncharacterized protein</fullName>
    </submittedName>
</protein>
<dbReference type="OrthoDB" id="1845550at2759"/>
<evidence type="ECO:0000313" key="2">
    <source>
        <dbReference type="EMBL" id="CEL94329.1"/>
    </source>
</evidence>
<dbReference type="OMA" id="ILMGIMF"/>
<gene>
    <name evidence="2" type="ORF">Vbra_1995</name>
</gene>